<keyword evidence="2" id="KW-0964">Secreted</keyword>
<dbReference type="Pfam" id="PF08702">
    <property type="entry name" value="Fib_alpha"/>
    <property type="match status" value="2"/>
</dbReference>
<dbReference type="SUPFAM" id="SSF58010">
    <property type="entry name" value="Fibrinogen coiled-coil and central regions"/>
    <property type="match status" value="2"/>
</dbReference>
<evidence type="ECO:0000256" key="6">
    <source>
        <dbReference type="ARBA" id="ARBA00023084"/>
    </source>
</evidence>
<dbReference type="PANTHER" id="PTHR47221">
    <property type="entry name" value="FIBRINOGEN ALPHA CHAIN"/>
    <property type="match status" value="1"/>
</dbReference>
<proteinExistence type="predicted"/>
<evidence type="ECO:0000256" key="7">
    <source>
        <dbReference type="ARBA" id="ARBA00023157"/>
    </source>
</evidence>
<reference evidence="13" key="1">
    <citation type="submission" date="2021-01" db="EMBL/GenBank/DDBJ databases">
        <authorList>
            <person name="Zahm M."/>
            <person name="Roques C."/>
            <person name="Cabau C."/>
            <person name="Klopp C."/>
            <person name="Donnadieu C."/>
            <person name="Jouanno E."/>
            <person name="Lampietro C."/>
            <person name="Louis A."/>
            <person name="Herpin A."/>
            <person name="Echchiki A."/>
            <person name="Berthelot C."/>
            <person name="Parey E."/>
            <person name="Roest-Crollius H."/>
            <person name="Braasch I."/>
            <person name="Postlethwait J."/>
            <person name="Bobe J."/>
            <person name="Montfort J."/>
            <person name="Bouchez O."/>
            <person name="Begum T."/>
            <person name="Mejri S."/>
            <person name="Adams A."/>
            <person name="Chen W.-J."/>
            <person name="Guiguen Y."/>
        </authorList>
    </citation>
    <scope>NUCLEOTIDE SEQUENCE</scope>
    <source>
        <strain evidence="13">YG-15Mar2019-1</strain>
        <tissue evidence="13">Brain</tissue>
    </source>
</reference>
<evidence type="ECO:0000313" key="14">
    <source>
        <dbReference type="Proteomes" id="UP001046870"/>
    </source>
</evidence>
<accession>A0A9D3PLP4</accession>
<keyword evidence="4 11" id="KW-0732">Signal</keyword>
<name>A0A9D3PLP4_MEGAT</name>
<evidence type="ECO:0000256" key="8">
    <source>
        <dbReference type="ARBA" id="ARBA00023180"/>
    </source>
</evidence>
<evidence type="ECO:0000256" key="1">
    <source>
        <dbReference type="ARBA" id="ARBA00004613"/>
    </source>
</evidence>
<evidence type="ECO:0000256" key="9">
    <source>
        <dbReference type="ARBA" id="ARBA00025974"/>
    </source>
</evidence>
<evidence type="ECO:0000256" key="4">
    <source>
        <dbReference type="ARBA" id="ARBA00022729"/>
    </source>
</evidence>
<comment type="subcellular location">
    <subcellularLocation>
        <location evidence="1">Secreted</location>
    </subcellularLocation>
</comment>
<feature type="signal peptide" evidence="11">
    <location>
        <begin position="1"/>
        <end position="19"/>
    </location>
</feature>
<dbReference type="GO" id="GO:0005102">
    <property type="term" value="F:signaling receptor binding"/>
    <property type="evidence" value="ECO:0007669"/>
    <property type="project" value="InterPro"/>
</dbReference>
<keyword evidence="14" id="KW-1185">Reference proteome</keyword>
<organism evidence="13 14">
    <name type="scientific">Megalops atlanticus</name>
    <name type="common">Tarpon</name>
    <name type="synonym">Clupea gigantea</name>
    <dbReference type="NCBI Taxonomy" id="7932"/>
    <lineage>
        <taxon>Eukaryota</taxon>
        <taxon>Metazoa</taxon>
        <taxon>Chordata</taxon>
        <taxon>Craniata</taxon>
        <taxon>Vertebrata</taxon>
        <taxon>Euteleostomi</taxon>
        <taxon>Actinopterygii</taxon>
        <taxon>Neopterygii</taxon>
        <taxon>Teleostei</taxon>
        <taxon>Elopiformes</taxon>
        <taxon>Megalopidae</taxon>
        <taxon>Megalops</taxon>
    </lineage>
</organism>
<evidence type="ECO:0000256" key="3">
    <source>
        <dbReference type="ARBA" id="ARBA00022696"/>
    </source>
</evidence>
<dbReference type="PROSITE" id="PS51257">
    <property type="entry name" value="PROKAR_LIPOPROTEIN"/>
    <property type="match status" value="1"/>
</dbReference>
<dbReference type="InterPro" id="IPR037579">
    <property type="entry name" value="FIB_ANG-like"/>
</dbReference>
<dbReference type="GO" id="GO:0042730">
    <property type="term" value="P:fibrinolysis"/>
    <property type="evidence" value="ECO:0007669"/>
    <property type="project" value="TreeGrafter"/>
</dbReference>
<keyword evidence="6" id="KW-0094">Blood coagulation</keyword>
<sequence>MRLVHLFCCFAVLLSSASCHVPRGIVDPRGNRPVEQGYKSEKCATEKAWPVCTDEEWGPKCPSGCRIAGLLDEADKELAAKIDKIRKLLDESRRHYRSTDQATKQAYDFLREKLVTDAGNDNKYVTLAEQLRQRIVSIKIKIDAQLRLLKAMKERVRLQVREMQRLETDIDIKLRSCKGSCASYAEYMIDRDSYETLEKQFTQLDSMGVQSVETVSSLRTMKSRRIKDEDVPSIYKSGLEGVREEQKQDYFADVGQLQLTLEAEGGPLDKATGTMHHVTSPAGASTGTHTTVHTVKCTKTIRKSITYTKDGPVEKTEIVGEGPGCEGMGELGLSDRALLTAAKEGKDAGGDGYTVKLSGGGSGSGSGGGGGGGGGGMTSLFPEMSSFFDSRVETGFGSRGDGALGHTETKTFRQTSRQTSHSSSSITDGSLKGFSPSFMGEDMGEFMRGEVEEDLPDIHARSLKGPSGAPQRDYAGKDCVDIIQKHASGGKSGLFKIKPGGSEEVVEVYCDQDTMLGGWVLVQQRMDGSVNFNRTWKDYRNGFGSVDQQGRDELWLGNKYLHLLTQTESILRIELVDWEGKESYAEYSIRVGPEAEGYPLGVSEYLGDAGDALVRGQTGLGAFLSHANMKFSTYDRDNDKWEENCAEMYGGGWWYNNCQSANLNGIYYKGGQYDPGSNVPYEIENGVVWLPLKPADYSLKTVRMKVRPIETITYTSRVSPLRERREIPRPGDSERRTCKAWTRQTELQSPPSHRYSRRDSGRCSAQPQHPLCTDDDWDATCPSGCRLQGLIGAAEGELLDRFGRICDRTREWRNELKSTVLMTAQIYKANRKTIVRNYVDETRYLELMEELQKKLTSLNTRTVALSEKLKSQHSKIKQQMADIYKTEVDIEIKIRSCQGSCKKAVAYWSDRESYESLEKELDFLTDSCCLKEL</sequence>
<keyword evidence="5" id="KW-0175">Coiled coil</keyword>
<evidence type="ECO:0000313" key="13">
    <source>
        <dbReference type="EMBL" id="KAG7461701.1"/>
    </source>
</evidence>
<evidence type="ECO:0000256" key="10">
    <source>
        <dbReference type="SAM" id="MobiDB-lite"/>
    </source>
</evidence>
<dbReference type="InterPro" id="IPR014716">
    <property type="entry name" value="Fibrinogen_a/b/g_C_1"/>
</dbReference>
<keyword evidence="3" id="KW-0356">Hemostasis</keyword>
<feature type="compositionally biased region" description="Low complexity" evidence="10">
    <location>
        <begin position="413"/>
        <end position="425"/>
    </location>
</feature>
<dbReference type="GO" id="GO:0005577">
    <property type="term" value="C:fibrinogen complex"/>
    <property type="evidence" value="ECO:0007669"/>
    <property type="project" value="InterPro"/>
</dbReference>
<feature type="compositionally biased region" description="Basic and acidic residues" evidence="10">
    <location>
        <begin position="724"/>
        <end position="737"/>
    </location>
</feature>
<dbReference type="InterPro" id="IPR002181">
    <property type="entry name" value="Fibrinogen_a/b/g_C_dom"/>
</dbReference>
<feature type="chain" id="PRO_5038560606" description="Fibrinogen C-terminal domain-containing protein" evidence="11">
    <location>
        <begin position="20"/>
        <end position="933"/>
    </location>
</feature>
<keyword evidence="7" id="KW-1015">Disulfide bond</keyword>
<feature type="region of interest" description="Disordered" evidence="10">
    <location>
        <begin position="724"/>
        <end position="767"/>
    </location>
</feature>
<dbReference type="Gene3D" id="3.90.215.10">
    <property type="entry name" value="Gamma Fibrinogen, chain A, domain 1"/>
    <property type="match status" value="1"/>
</dbReference>
<dbReference type="InterPro" id="IPR020837">
    <property type="entry name" value="Fibrinogen_CS"/>
</dbReference>
<dbReference type="GO" id="GO:0072377">
    <property type="term" value="P:blood coagulation, common pathway"/>
    <property type="evidence" value="ECO:0007669"/>
    <property type="project" value="TreeGrafter"/>
</dbReference>
<comment type="subunit">
    <text evidence="9">Heterohexamer; disulfide linked. Contains 2 sets of 3 non-identical chains (alpha, beta and gamma). The 2 heterotrimers are in head to head conformation with the N-termini in a small central domain.</text>
</comment>
<dbReference type="AlphaFoldDB" id="A0A9D3PLP4"/>
<dbReference type="EMBL" id="JAFDVH010000017">
    <property type="protein sequence ID" value="KAG7461701.1"/>
    <property type="molecule type" value="Genomic_DNA"/>
</dbReference>
<dbReference type="InterPro" id="IPR012290">
    <property type="entry name" value="Fibrinogen_a/b/g_coil_dom"/>
</dbReference>
<evidence type="ECO:0000259" key="12">
    <source>
        <dbReference type="PROSITE" id="PS51406"/>
    </source>
</evidence>
<feature type="domain" description="Fibrinogen C-terminal" evidence="12">
    <location>
        <begin position="470"/>
        <end position="710"/>
    </location>
</feature>
<dbReference type="Gene3D" id="4.10.530.10">
    <property type="entry name" value="Gamma-fibrinogen Carboxyl Terminal Fragment, domain 2"/>
    <property type="match status" value="1"/>
</dbReference>
<dbReference type="PROSITE" id="PS00514">
    <property type="entry name" value="FIBRINOGEN_C_1"/>
    <property type="match status" value="1"/>
</dbReference>
<dbReference type="OrthoDB" id="9945370at2759"/>
<dbReference type="GO" id="GO:0051258">
    <property type="term" value="P:protein polymerization"/>
    <property type="evidence" value="ECO:0007669"/>
    <property type="project" value="InterPro"/>
</dbReference>
<dbReference type="CDD" id="cd00087">
    <property type="entry name" value="FReD"/>
    <property type="match status" value="1"/>
</dbReference>
<comment type="caution">
    <text evidence="13">The sequence shown here is derived from an EMBL/GenBank/DDBJ whole genome shotgun (WGS) entry which is preliminary data.</text>
</comment>
<dbReference type="SMART" id="SM00186">
    <property type="entry name" value="FBG"/>
    <property type="match status" value="1"/>
</dbReference>
<evidence type="ECO:0000256" key="2">
    <source>
        <dbReference type="ARBA" id="ARBA00022525"/>
    </source>
</evidence>
<dbReference type="SUPFAM" id="SSF56496">
    <property type="entry name" value="Fibrinogen C-terminal domain-like"/>
    <property type="match status" value="1"/>
</dbReference>
<dbReference type="Proteomes" id="UP001046870">
    <property type="component" value="Chromosome 17"/>
</dbReference>
<dbReference type="GO" id="GO:0034116">
    <property type="term" value="P:positive regulation of heterotypic cell-cell adhesion"/>
    <property type="evidence" value="ECO:0007669"/>
    <property type="project" value="TreeGrafter"/>
</dbReference>
<dbReference type="SMART" id="SM01212">
    <property type="entry name" value="Fib_alpha"/>
    <property type="match status" value="2"/>
</dbReference>
<dbReference type="GO" id="GO:0005201">
    <property type="term" value="F:extracellular matrix structural constituent"/>
    <property type="evidence" value="ECO:0007669"/>
    <property type="project" value="TreeGrafter"/>
</dbReference>
<protein>
    <recommendedName>
        <fullName evidence="12">Fibrinogen C-terminal domain-containing protein</fullName>
    </recommendedName>
</protein>
<evidence type="ECO:0000256" key="5">
    <source>
        <dbReference type="ARBA" id="ARBA00023054"/>
    </source>
</evidence>
<evidence type="ECO:0000256" key="11">
    <source>
        <dbReference type="SAM" id="SignalP"/>
    </source>
</evidence>
<dbReference type="GO" id="GO:0070527">
    <property type="term" value="P:platelet aggregation"/>
    <property type="evidence" value="ECO:0007669"/>
    <property type="project" value="TreeGrafter"/>
</dbReference>
<feature type="compositionally biased region" description="Polar residues" evidence="10">
    <location>
        <begin position="742"/>
        <end position="751"/>
    </location>
</feature>
<gene>
    <name evidence="13" type="ORF">MATL_G00193830</name>
</gene>
<dbReference type="PROSITE" id="PS51406">
    <property type="entry name" value="FIBRINOGEN_C_2"/>
    <property type="match status" value="1"/>
</dbReference>
<dbReference type="GO" id="GO:0030674">
    <property type="term" value="F:protein-macromolecule adaptor activity"/>
    <property type="evidence" value="ECO:0007669"/>
    <property type="project" value="TreeGrafter"/>
</dbReference>
<dbReference type="Pfam" id="PF00147">
    <property type="entry name" value="Fibrinogen_C"/>
    <property type="match status" value="1"/>
</dbReference>
<keyword evidence="8" id="KW-0325">Glycoprotein</keyword>
<feature type="region of interest" description="Disordered" evidence="10">
    <location>
        <begin position="397"/>
        <end position="433"/>
    </location>
</feature>
<dbReference type="InterPro" id="IPR036056">
    <property type="entry name" value="Fibrinogen-like_C"/>
</dbReference>
<dbReference type="NCBIfam" id="NF040941">
    <property type="entry name" value="GGGWT_bact"/>
    <property type="match status" value="1"/>
</dbReference>
<dbReference type="Gene3D" id="1.20.5.50">
    <property type="match status" value="2"/>
</dbReference>
<dbReference type="PANTHER" id="PTHR47221:SF6">
    <property type="entry name" value="FIBRINOGEN ALPHA CHAIN"/>
    <property type="match status" value="1"/>
</dbReference>